<proteinExistence type="predicted"/>
<dbReference type="STRING" id="675120.N1PCY5"/>
<dbReference type="PANTHER" id="PTHR46720">
    <property type="entry name" value="HYDROXYLASE, PUTATIVE (AFU_ORTHOLOGUE AFUA_3G01460)-RELATED"/>
    <property type="match status" value="1"/>
</dbReference>
<evidence type="ECO:0000313" key="5">
    <source>
        <dbReference type="EMBL" id="EME40438.1"/>
    </source>
</evidence>
<dbReference type="GO" id="GO:0071949">
    <property type="term" value="F:FAD binding"/>
    <property type="evidence" value="ECO:0007669"/>
    <property type="project" value="InterPro"/>
</dbReference>
<protein>
    <recommendedName>
        <fullName evidence="4">FAD-binding domain-containing protein</fullName>
    </recommendedName>
</protein>
<dbReference type="PANTHER" id="PTHR46720:SF1">
    <property type="entry name" value="HYDROXYLASE, PUTATIVE (AFU_ORTHOLOGUE AFUA_8G06050)-RELATED"/>
    <property type="match status" value="1"/>
</dbReference>
<reference evidence="6" key="1">
    <citation type="journal article" date="2012" name="PLoS Genet.">
        <title>The genomes of the fungal plant pathogens Cladosporium fulvum and Dothistroma septosporum reveal adaptation to different hosts and lifestyles but also signatures of common ancestry.</title>
        <authorList>
            <person name="de Wit P.J.G.M."/>
            <person name="van der Burgt A."/>
            <person name="Oekmen B."/>
            <person name="Stergiopoulos I."/>
            <person name="Abd-Elsalam K.A."/>
            <person name="Aerts A.L."/>
            <person name="Bahkali A.H."/>
            <person name="Beenen H.G."/>
            <person name="Chettri P."/>
            <person name="Cox M.P."/>
            <person name="Datema E."/>
            <person name="de Vries R.P."/>
            <person name="Dhillon B."/>
            <person name="Ganley A.R."/>
            <person name="Griffiths S.A."/>
            <person name="Guo Y."/>
            <person name="Hamelin R.C."/>
            <person name="Henrissat B."/>
            <person name="Kabir M.S."/>
            <person name="Jashni M.K."/>
            <person name="Kema G."/>
            <person name="Klaubauf S."/>
            <person name="Lapidus A."/>
            <person name="Levasseur A."/>
            <person name="Lindquist E."/>
            <person name="Mehrabi R."/>
            <person name="Ohm R.A."/>
            <person name="Owen T.J."/>
            <person name="Salamov A."/>
            <person name="Schwelm A."/>
            <person name="Schijlen E."/>
            <person name="Sun H."/>
            <person name="van den Burg H.A."/>
            <person name="van Ham R.C.H.J."/>
            <person name="Zhang S."/>
            <person name="Goodwin S.B."/>
            <person name="Grigoriev I.V."/>
            <person name="Collemare J."/>
            <person name="Bradshaw R.E."/>
        </authorList>
    </citation>
    <scope>NUCLEOTIDE SEQUENCE [LARGE SCALE GENOMIC DNA]</scope>
    <source>
        <strain evidence="6">NZE10 / CBS 128990</strain>
    </source>
</reference>
<dbReference type="GO" id="GO:0016491">
    <property type="term" value="F:oxidoreductase activity"/>
    <property type="evidence" value="ECO:0007669"/>
    <property type="project" value="UniProtKB-KW"/>
</dbReference>
<feature type="non-terminal residue" evidence="5">
    <location>
        <position position="1"/>
    </location>
</feature>
<keyword evidence="6" id="KW-1185">Reference proteome</keyword>
<name>N1PCY5_DOTSN</name>
<dbReference type="HOGENOM" id="CLU_009665_6_3_1"/>
<gene>
    <name evidence="5" type="ORF">DOTSEDRAFT_108134</name>
</gene>
<dbReference type="Pfam" id="PF01494">
    <property type="entry name" value="FAD_binding_3"/>
    <property type="match status" value="1"/>
</dbReference>
<dbReference type="GO" id="GO:0044550">
    <property type="term" value="P:secondary metabolite biosynthetic process"/>
    <property type="evidence" value="ECO:0007669"/>
    <property type="project" value="TreeGrafter"/>
</dbReference>
<keyword evidence="1" id="KW-0285">Flavoprotein</keyword>
<sequence>IAIIGGGLSGISLAIALTTRSIPFTLYESRSSFTEIGAGINLGPNGYRALRLIDSSLGDEIFSIATRNPLPHEDLWMIFRRGAEMDGHGDGEVLFELTAPPTGTMTMHRRELLAALAGRLGREDVEFGKKLVGYEDDDEGIVLRFADGAEERASVLVGCDGVHSKVRERMFGEDNPVTKASYTGLGAYRAVVPMERAIEAWGDSARFAQVSLGPNGYFIYYPVNGGTSANCGAWIWKEGGWDHDEWVIPNQGEQFKEDMRDWGPRVHKMLKNYDPNPSFWGSFEHGNQPDHFHEGRTILIGDGAHAMPPHQGQGASQAVEDAYVLAEVLDLVNKGDHSQHTVEAGLQAVSETRTPRSSKI</sequence>
<reference evidence="5 6" key="2">
    <citation type="journal article" date="2012" name="PLoS Pathog.">
        <title>Diverse lifestyles and strategies of plant pathogenesis encoded in the genomes of eighteen Dothideomycetes fungi.</title>
        <authorList>
            <person name="Ohm R.A."/>
            <person name="Feau N."/>
            <person name="Henrissat B."/>
            <person name="Schoch C.L."/>
            <person name="Horwitz B.A."/>
            <person name="Barry K.W."/>
            <person name="Condon B.J."/>
            <person name="Copeland A.C."/>
            <person name="Dhillon B."/>
            <person name="Glaser F."/>
            <person name="Hesse C.N."/>
            <person name="Kosti I."/>
            <person name="LaButti K."/>
            <person name="Lindquist E.A."/>
            <person name="Lucas S."/>
            <person name="Salamov A.A."/>
            <person name="Bradshaw R.E."/>
            <person name="Ciuffetti L."/>
            <person name="Hamelin R.C."/>
            <person name="Kema G.H.J."/>
            <person name="Lawrence C."/>
            <person name="Scott J.A."/>
            <person name="Spatafora J.W."/>
            <person name="Turgeon B.G."/>
            <person name="de Wit P.J.G.M."/>
            <person name="Zhong S."/>
            <person name="Goodwin S.B."/>
            <person name="Grigoriev I.V."/>
        </authorList>
    </citation>
    <scope>NUCLEOTIDE SEQUENCE [LARGE SCALE GENOMIC DNA]</scope>
    <source>
        <strain evidence="6">NZE10 / CBS 128990</strain>
    </source>
</reference>
<organism evidence="5 6">
    <name type="scientific">Dothistroma septosporum (strain NZE10 / CBS 128990)</name>
    <name type="common">Red band needle blight fungus</name>
    <name type="synonym">Mycosphaerella pini</name>
    <dbReference type="NCBI Taxonomy" id="675120"/>
    <lineage>
        <taxon>Eukaryota</taxon>
        <taxon>Fungi</taxon>
        <taxon>Dikarya</taxon>
        <taxon>Ascomycota</taxon>
        <taxon>Pezizomycotina</taxon>
        <taxon>Dothideomycetes</taxon>
        <taxon>Dothideomycetidae</taxon>
        <taxon>Mycosphaerellales</taxon>
        <taxon>Mycosphaerellaceae</taxon>
        <taxon>Dothistroma</taxon>
    </lineage>
</organism>
<feature type="domain" description="FAD-binding" evidence="4">
    <location>
        <begin position="2"/>
        <end position="341"/>
    </location>
</feature>
<keyword evidence="3" id="KW-0560">Oxidoreductase</keyword>
<dbReference type="AlphaFoldDB" id="N1PCY5"/>
<dbReference type="OrthoDB" id="417877at2759"/>
<accession>N1PCY5</accession>
<evidence type="ECO:0000256" key="3">
    <source>
        <dbReference type="ARBA" id="ARBA00023002"/>
    </source>
</evidence>
<evidence type="ECO:0000313" key="6">
    <source>
        <dbReference type="Proteomes" id="UP000016933"/>
    </source>
</evidence>
<dbReference type="EMBL" id="KB446543">
    <property type="protein sequence ID" value="EME40438.1"/>
    <property type="molecule type" value="Genomic_DNA"/>
</dbReference>
<dbReference type="PRINTS" id="PR00420">
    <property type="entry name" value="RNGMNOXGNASE"/>
</dbReference>
<dbReference type="InterPro" id="IPR002938">
    <property type="entry name" value="FAD-bd"/>
</dbReference>
<dbReference type="Gene3D" id="3.50.50.60">
    <property type="entry name" value="FAD/NAD(P)-binding domain"/>
    <property type="match status" value="1"/>
</dbReference>
<evidence type="ECO:0000259" key="4">
    <source>
        <dbReference type="Pfam" id="PF01494"/>
    </source>
</evidence>
<evidence type="ECO:0000256" key="1">
    <source>
        <dbReference type="ARBA" id="ARBA00022630"/>
    </source>
</evidence>
<feature type="non-terminal residue" evidence="5">
    <location>
        <position position="360"/>
    </location>
</feature>
<dbReference type="SUPFAM" id="SSF54373">
    <property type="entry name" value="FAD-linked reductases, C-terminal domain"/>
    <property type="match status" value="1"/>
</dbReference>
<dbReference type="InterPro" id="IPR051104">
    <property type="entry name" value="FAD_monoxygenase"/>
</dbReference>
<dbReference type="InterPro" id="IPR036188">
    <property type="entry name" value="FAD/NAD-bd_sf"/>
</dbReference>
<dbReference type="SUPFAM" id="SSF51905">
    <property type="entry name" value="FAD/NAD(P)-binding domain"/>
    <property type="match status" value="1"/>
</dbReference>
<dbReference type="OMA" id="SANCGAW"/>
<evidence type="ECO:0000256" key="2">
    <source>
        <dbReference type="ARBA" id="ARBA00022827"/>
    </source>
</evidence>
<dbReference type="eggNOG" id="KOG2614">
    <property type="taxonomic scope" value="Eukaryota"/>
</dbReference>
<keyword evidence="2" id="KW-0274">FAD</keyword>
<dbReference type="Proteomes" id="UP000016933">
    <property type="component" value="Unassembled WGS sequence"/>
</dbReference>